<organism evidence="1 2">
    <name type="scientific">Desulfosarcina ovata subsp. sediminis</name>
    <dbReference type="NCBI Taxonomy" id="885957"/>
    <lineage>
        <taxon>Bacteria</taxon>
        <taxon>Pseudomonadati</taxon>
        <taxon>Thermodesulfobacteriota</taxon>
        <taxon>Desulfobacteria</taxon>
        <taxon>Desulfobacterales</taxon>
        <taxon>Desulfosarcinaceae</taxon>
        <taxon>Desulfosarcina</taxon>
    </lineage>
</organism>
<accession>A0A5K7ZHX3</accession>
<dbReference type="AlphaFoldDB" id="A0A5K7ZHX3"/>
<evidence type="ECO:0000313" key="2">
    <source>
        <dbReference type="Proteomes" id="UP000425960"/>
    </source>
</evidence>
<proteinExistence type="predicted"/>
<sequence length="66" mass="6972">MGDAATPGSPIFAQATIYFKPGGLSRGQNRAPRVSGSADHADFFTLPCAKNATGDFPLNPEMKNFL</sequence>
<reference evidence="1 2" key="1">
    <citation type="submission" date="2019-11" db="EMBL/GenBank/DDBJ databases">
        <title>Comparative genomics of hydrocarbon-degrading Desulfosarcina strains.</title>
        <authorList>
            <person name="Watanabe M."/>
            <person name="Kojima H."/>
            <person name="Fukui M."/>
        </authorList>
    </citation>
    <scope>NUCLEOTIDE SEQUENCE [LARGE SCALE GENOMIC DNA]</scope>
    <source>
        <strain evidence="1 2">28bB2T</strain>
    </source>
</reference>
<dbReference type="KEGG" id="dov:DSCO28_22780"/>
<name>A0A5K7ZHX3_9BACT</name>
<dbReference type="Proteomes" id="UP000425960">
    <property type="component" value="Chromosome"/>
</dbReference>
<evidence type="ECO:0000313" key="1">
    <source>
        <dbReference type="EMBL" id="BBO81712.1"/>
    </source>
</evidence>
<protein>
    <submittedName>
        <fullName evidence="1">Uncharacterized protein</fullName>
    </submittedName>
</protein>
<dbReference type="EMBL" id="AP021876">
    <property type="protein sequence ID" value="BBO81712.1"/>
    <property type="molecule type" value="Genomic_DNA"/>
</dbReference>
<gene>
    <name evidence="1" type="ORF">DSCO28_22780</name>
</gene>